<gene>
    <name evidence="2" type="ORF">HNQ85_001570</name>
</gene>
<evidence type="ECO:0000313" key="2">
    <source>
        <dbReference type="EMBL" id="MBA2871300.1"/>
    </source>
</evidence>
<dbReference type="NCBIfam" id="TIGR04399">
    <property type="entry name" value="acc_Sec_SLAP"/>
    <property type="match status" value="1"/>
</dbReference>
<evidence type="ECO:0000256" key="1">
    <source>
        <dbReference type="SAM" id="MobiDB-lite"/>
    </source>
</evidence>
<organism evidence="2 3">
    <name type="scientific">[Anoxybacillus] calidus</name>
    <dbReference type="NCBI Taxonomy" id="575178"/>
    <lineage>
        <taxon>Bacteria</taxon>
        <taxon>Bacillati</taxon>
        <taxon>Bacillota</taxon>
        <taxon>Bacilli</taxon>
        <taxon>Bacillales</taxon>
        <taxon>Anoxybacillaceae</taxon>
        <taxon>Paranoxybacillus</taxon>
    </lineage>
</organism>
<dbReference type="RefSeq" id="WP_181537141.1">
    <property type="nucleotide sequence ID" value="NZ_JACDUU010000003.1"/>
</dbReference>
<dbReference type="EMBL" id="JACDUU010000003">
    <property type="protein sequence ID" value="MBA2871300.1"/>
    <property type="molecule type" value="Genomic_DNA"/>
</dbReference>
<name>A0A7W0BV98_9BACL</name>
<dbReference type="Proteomes" id="UP000580891">
    <property type="component" value="Unassembled WGS sequence"/>
</dbReference>
<dbReference type="NCBIfam" id="TIGR04398">
    <property type="entry name" value="SLAP_DUP"/>
    <property type="match status" value="2"/>
</dbReference>
<dbReference type="InterPro" id="IPR030910">
    <property type="entry name" value="SLAP_dom"/>
</dbReference>
<sequence length="292" mass="33530">MLSFFKKKKKSGEDSAVSAQELVSETDVANDEEIETELSLHPSWNLPLEQQYVLRFLNNELKPLKPNQISLSGIDLARETDYVIVSAFVRHSLSKPIKLEKATLLLLSPDNKIIARKQFDLEELGEIPAKSSRPWHFIFENSILKTDEIPNEGWKLAFELKPQHRLDLEESWEQSLSDEDKEKLRQLVAQLEPPKPGEVNFLGLQAKLTEEHELHVTVFIRNGSEQNIQIQQLPLQVEDASGEVIARGGFTLDHFEVKANTTKPWTFIFPKELVQKTSPDLSKWKVYPIQQQ</sequence>
<dbReference type="AlphaFoldDB" id="A0A7W0BV98"/>
<protein>
    <submittedName>
        <fullName evidence="2">Accessory Sec system S-layer assembly protein</fullName>
    </submittedName>
</protein>
<feature type="compositionally biased region" description="Basic residues" evidence="1">
    <location>
        <begin position="1"/>
        <end position="10"/>
    </location>
</feature>
<evidence type="ECO:0000313" key="3">
    <source>
        <dbReference type="Proteomes" id="UP000580891"/>
    </source>
</evidence>
<dbReference type="InterPro" id="IPR030911">
    <property type="entry name" value="Sec_acc_SLAP"/>
</dbReference>
<comment type="caution">
    <text evidence="2">The sequence shown here is derived from an EMBL/GenBank/DDBJ whole genome shotgun (WGS) entry which is preliminary data.</text>
</comment>
<proteinExistence type="predicted"/>
<reference evidence="2 3" key="1">
    <citation type="submission" date="2020-07" db="EMBL/GenBank/DDBJ databases">
        <title>Genomic Encyclopedia of Type Strains, Phase IV (KMG-IV): sequencing the most valuable type-strain genomes for metagenomic binning, comparative biology and taxonomic classification.</title>
        <authorList>
            <person name="Goeker M."/>
        </authorList>
    </citation>
    <scope>NUCLEOTIDE SEQUENCE [LARGE SCALE GENOMIC DNA]</scope>
    <source>
        <strain evidence="2 3">DSM 25220</strain>
    </source>
</reference>
<feature type="region of interest" description="Disordered" evidence="1">
    <location>
        <begin position="1"/>
        <end position="22"/>
    </location>
</feature>
<accession>A0A7W0BV98</accession>
<keyword evidence="3" id="KW-1185">Reference proteome</keyword>